<organism evidence="1 2">
    <name type="scientific">Melastoma candidum</name>
    <dbReference type="NCBI Taxonomy" id="119954"/>
    <lineage>
        <taxon>Eukaryota</taxon>
        <taxon>Viridiplantae</taxon>
        <taxon>Streptophyta</taxon>
        <taxon>Embryophyta</taxon>
        <taxon>Tracheophyta</taxon>
        <taxon>Spermatophyta</taxon>
        <taxon>Magnoliopsida</taxon>
        <taxon>eudicotyledons</taxon>
        <taxon>Gunneridae</taxon>
        <taxon>Pentapetalae</taxon>
        <taxon>rosids</taxon>
        <taxon>malvids</taxon>
        <taxon>Myrtales</taxon>
        <taxon>Melastomataceae</taxon>
        <taxon>Melastomatoideae</taxon>
        <taxon>Melastomateae</taxon>
        <taxon>Melastoma</taxon>
    </lineage>
</organism>
<sequence length="546" mass="60706">MNPSSTTSSADPKAKKTAQSLLTNLHIPGSSSSLTSHDLDLDFSDVFGLPTPNRNRPQPTPIDSVRQPQVIYSRSHSYLGPSPRYITRNPFPGFGKDASIDSEEDEVSVSATQVVSANPIQDSGKDVNFDYEGKDSDPGSFQVPSPRQVGGKSHSGFCKDPIFDDDDVGSVLGGDGGSNGSGDRIGVEDFEILRMVGKGAFGKVFQVRMKGRSSTDIGDGIYAMKVMRKDVIIKKNHVDYMRAERDILAKIGHPFIVPLRYSFQTKSKLYLILDFINGGHLFFHLYRQGIFSEDQARFYTAEIVSAVSHLHKCGIMHRDLKPENVLMDADGHVMLTDFGLAKEIDESSRSNSMCGTTEYMAPEILLSKGHNKAADWWSTGILLYEMLNGQPPFSHPNRQKLQQRIINEKVKLPPRLTSEAHSLLKGLLQKDPSRRLGSGPAGGDEIKSHKWFRSINWKKLESRELQPKFKPDVTGKDCTANFDRCWTAMPADDSPAPTPTAVFVNTGWGKNLKWMKNRPTFKTKSFHRPKIINQLMLSKGDISFAL</sequence>
<reference evidence="2" key="1">
    <citation type="journal article" date="2023" name="Front. Plant Sci.">
        <title>Chromosomal-level genome assembly of Melastoma candidum provides insights into trichome evolution.</title>
        <authorList>
            <person name="Zhong Y."/>
            <person name="Wu W."/>
            <person name="Sun C."/>
            <person name="Zou P."/>
            <person name="Liu Y."/>
            <person name="Dai S."/>
            <person name="Zhou R."/>
        </authorList>
    </citation>
    <scope>NUCLEOTIDE SEQUENCE [LARGE SCALE GENOMIC DNA]</scope>
</reference>
<evidence type="ECO:0000313" key="1">
    <source>
        <dbReference type="EMBL" id="KAI4326679.1"/>
    </source>
</evidence>
<accession>A0ACB9MT71</accession>
<evidence type="ECO:0000313" key="2">
    <source>
        <dbReference type="Proteomes" id="UP001057402"/>
    </source>
</evidence>
<dbReference type="Proteomes" id="UP001057402">
    <property type="component" value="Chromosome 9"/>
</dbReference>
<comment type="caution">
    <text evidence="1">The sequence shown here is derived from an EMBL/GenBank/DDBJ whole genome shotgun (WGS) entry which is preliminary data.</text>
</comment>
<proteinExistence type="predicted"/>
<dbReference type="EMBL" id="CM042888">
    <property type="protein sequence ID" value="KAI4326679.1"/>
    <property type="molecule type" value="Genomic_DNA"/>
</dbReference>
<protein>
    <submittedName>
        <fullName evidence="1">Uncharacterized protein</fullName>
    </submittedName>
</protein>
<gene>
    <name evidence="1" type="ORF">MLD38_031967</name>
</gene>
<name>A0ACB9MT71_9MYRT</name>
<keyword evidence="2" id="KW-1185">Reference proteome</keyword>